<organism evidence="1">
    <name type="scientific">Myoviridae sp. ct2cn10</name>
    <dbReference type="NCBI Taxonomy" id="2825022"/>
    <lineage>
        <taxon>Viruses</taxon>
        <taxon>Duplodnaviria</taxon>
        <taxon>Heunggongvirae</taxon>
        <taxon>Uroviricota</taxon>
        <taxon>Caudoviricetes</taxon>
    </lineage>
</organism>
<accession>A0A8S5PA45</accession>
<protein>
    <submittedName>
        <fullName evidence="1">Uncharacterized protein</fullName>
    </submittedName>
</protein>
<reference evidence="1" key="1">
    <citation type="journal article" date="2021" name="Proc. Natl. Acad. Sci. U.S.A.">
        <title>A Catalog of Tens of Thousands of Viruses from Human Metagenomes Reveals Hidden Associations with Chronic Diseases.</title>
        <authorList>
            <person name="Tisza M.J."/>
            <person name="Buck C.B."/>
        </authorList>
    </citation>
    <scope>NUCLEOTIDE SEQUENCE</scope>
    <source>
        <strain evidence="1">Ct2cn10</strain>
    </source>
</reference>
<proteinExistence type="predicted"/>
<name>A0A8S5PA45_9CAUD</name>
<dbReference type="EMBL" id="BK015379">
    <property type="protein sequence ID" value="DAE03942.1"/>
    <property type="molecule type" value="Genomic_DNA"/>
</dbReference>
<sequence>MIKLIEKDKGLSATEAIKFSINSEMYKQIIESGWTGIALDLWGHDNPEREWEVMETSCVEIDLDEEKLKLVNDIMKKEKKDIETAVAYFLIFTMDSLGYHI</sequence>
<evidence type="ECO:0000313" key="1">
    <source>
        <dbReference type="EMBL" id="DAE03942.1"/>
    </source>
</evidence>